<proteinExistence type="predicted"/>
<sequence length="57" mass="6791">MTNSQKIHIRIEELRKKALELHKTGFEDTEFKQRHQSLQDQILGLEMALEILERSND</sequence>
<protein>
    <recommendedName>
        <fullName evidence="3">Aspartyl-phosphate phosphatase Spo0E family protein</fullName>
    </recommendedName>
</protein>
<evidence type="ECO:0000313" key="2">
    <source>
        <dbReference type="Proteomes" id="UP001197770"/>
    </source>
</evidence>
<dbReference type="RefSeq" id="WP_228231461.1">
    <property type="nucleotide sequence ID" value="NZ_JAJGMW010000029.1"/>
</dbReference>
<organism evidence="1 2">
    <name type="scientific">Leeuwenhoekiella parthenopeia</name>
    <dbReference type="NCBI Taxonomy" id="2890320"/>
    <lineage>
        <taxon>Bacteria</taxon>
        <taxon>Pseudomonadati</taxon>
        <taxon>Bacteroidota</taxon>
        <taxon>Flavobacteriia</taxon>
        <taxon>Flavobacteriales</taxon>
        <taxon>Flavobacteriaceae</taxon>
        <taxon>Leeuwenhoekiella</taxon>
    </lineage>
</organism>
<evidence type="ECO:0000313" key="1">
    <source>
        <dbReference type="EMBL" id="MCC4214399.1"/>
    </source>
</evidence>
<evidence type="ECO:0008006" key="3">
    <source>
        <dbReference type="Google" id="ProtNLM"/>
    </source>
</evidence>
<gene>
    <name evidence="1" type="ORF">LLW17_16865</name>
</gene>
<dbReference type="EMBL" id="JAJGMW010000029">
    <property type="protein sequence ID" value="MCC4214399.1"/>
    <property type="molecule type" value="Genomic_DNA"/>
</dbReference>
<reference evidence="1 2" key="1">
    <citation type="submission" date="2021-11" db="EMBL/GenBank/DDBJ databases">
        <title>Seasonal and diel survey of microbial diversity of the Tyrrhenian coast.</title>
        <authorList>
            <person name="Gattoni G."/>
            <person name="Corral P."/>
        </authorList>
    </citation>
    <scope>NUCLEOTIDE SEQUENCE [LARGE SCALE GENOMIC DNA]</scope>
    <source>
        <strain evidence="1 2">Mr9</strain>
    </source>
</reference>
<name>A0ABS8GWM3_9FLAO</name>
<comment type="caution">
    <text evidence="1">The sequence shown here is derived from an EMBL/GenBank/DDBJ whole genome shotgun (WGS) entry which is preliminary data.</text>
</comment>
<dbReference type="Proteomes" id="UP001197770">
    <property type="component" value="Unassembled WGS sequence"/>
</dbReference>
<keyword evidence="2" id="KW-1185">Reference proteome</keyword>
<accession>A0ABS8GWM3</accession>